<reference evidence="2 3" key="1">
    <citation type="submission" date="2009-02" db="EMBL/GenBank/DDBJ databases">
        <authorList>
            <person name="Fulton L."/>
            <person name="Clifton S."/>
            <person name="Fulton B."/>
            <person name="Xu J."/>
            <person name="Minx P."/>
            <person name="Pepin K.H."/>
            <person name="Johnson M."/>
            <person name="Bhonagiri V."/>
            <person name="Nash W.E."/>
            <person name="Mardis E.R."/>
            <person name="Wilson R.K."/>
        </authorList>
    </citation>
    <scope>NUCLEOTIDE SEQUENCE [LARGE SCALE GENOMIC DNA]</scope>
    <source>
        <strain evidence="2 3">ATCC 27758</strain>
    </source>
</reference>
<gene>
    <name evidence="2" type="ORF">COPCOM_00921</name>
</gene>
<evidence type="ECO:0000256" key="1">
    <source>
        <dbReference type="SAM" id="Phobius"/>
    </source>
</evidence>
<feature type="transmembrane region" description="Helical" evidence="1">
    <location>
        <begin position="274"/>
        <end position="300"/>
    </location>
</feature>
<keyword evidence="1" id="KW-1133">Transmembrane helix</keyword>
<evidence type="ECO:0000313" key="2">
    <source>
        <dbReference type="EMBL" id="EEG90693.1"/>
    </source>
</evidence>
<keyword evidence="1" id="KW-0812">Transmembrane</keyword>
<dbReference type="EMBL" id="ABVR01000037">
    <property type="protein sequence ID" value="EEG90693.1"/>
    <property type="molecule type" value="Genomic_DNA"/>
</dbReference>
<dbReference type="Proteomes" id="UP000003793">
    <property type="component" value="Unassembled WGS sequence"/>
</dbReference>
<comment type="caution">
    <text evidence="2">The sequence shown here is derived from an EMBL/GenBank/DDBJ whole genome shotgun (WGS) entry which is preliminary data.</text>
</comment>
<feature type="transmembrane region" description="Helical" evidence="1">
    <location>
        <begin position="169"/>
        <end position="186"/>
    </location>
</feature>
<dbReference type="HOGENOM" id="CLU_890566_0_0_9"/>
<keyword evidence="1" id="KW-0472">Membrane</keyword>
<evidence type="ECO:0008006" key="4">
    <source>
        <dbReference type="Google" id="ProtNLM"/>
    </source>
</evidence>
<protein>
    <recommendedName>
        <fullName evidence="4">O-antigen polymerase</fullName>
    </recommendedName>
</protein>
<feature type="transmembrane region" description="Helical" evidence="1">
    <location>
        <begin position="119"/>
        <end position="137"/>
    </location>
</feature>
<organism evidence="2 3">
    <name type="scientific">Coprococcus comes ATCC 27758</name>
    <dbReference type="NCBI Taxonomy" id="470146"/>
    <lineage>
        <taxon>Bacteria</taxon>
        <taxon>Bacillati</taxon>
        <taxon>Bacillota</taxon>
        <taxon>Clostridia</taxon>
        <taxon>Lachnospirales</taxon>
        <taxon>Lachnospiraceae</taxon>
        <taxon>Coprococcus</taxon>
    </lineage>
</organism>
<accession>C0B700</accession>
<proteinExistence type="predicted"/>
<feature type="transmembrane region" description="Helical" evidence="1">
    <location>
        <begin position="143"/>
        <end position="160"/>
    </location>
</feature>
<sequence length="312" mass="35745">MRPSSLYFDCTFAVFNGWRWNKLCKTVAHFLGNKKSLPLFYIVFWSNSLFTLDDVEKVIRFYFASQILNALVGIYKYFVLGLFSDDFGGGIFWGGGGLNPFCLLLLCFYSSLYFAKKTTFKKFAVIIAATFMLGAMAEEKMMLMLAVLCIILSALINQYVEKGLTVRKLGILVGLLLGFVVVINLVDRLAPDMLKILFNKKNFMDYATATFDEGYRIPRVGSFQVINNLFLRTPIKEWFGLGIGNCDTSAFSFFQSDFYRAYGDYNYRWFTNQWTYLECGIGGFGLYVFFFITLIITLLAKLKGILMRFGHI</sequence>
<name>C0B700_9FIRM</name>
<dbReference type="AlphaFoldDB" id="C0B700"/>
<feature type="transmembrane region" description="Helical" evidence="1">
    <location>
        <begin position="59"/>
        <end position="78"/>
    </location>
</feature>
<feature type="transmembrane region" description="Helical" evidence="1">
    <location>
        <begin position="90"/>
        <end position="112"/>
    </location>
</feature>
<evidence type="ECO:0000313" key="3">
    <source>
        <dbReference type="Proteomes" id="UP000003793"/>
    </source>
</evidence>
<reference evidence="2 3" key="2">
    <citation type="submission" date="2009-03" db="EMBL/GenBank/DDBJ databases">
        <title>Draft genome sequence of Coprococcus comes (ATCC 27758).</title>
        <authorList>
            <person name="Sudarsanam P."/>
            <person name="Ley R."/>
            <person name="Guruge J."/>
            <person name="Turnbaugh P.J."/>
            <person name="Mahowald M."/>
            <person name="Liep D."/>
            <person name="Gordon J."/>
        </authorList>
    </citation>
    <scope>NUCLEOTIDE SEQUENCE [LARGE SCALE GENOMIC DNA]</scope>
    <source>
        <strain evidence="2 3">ATCC 27758</strain>
    </source>
</reference>